<evidence type="ECO:0000313" key="2">
    <source>
        <dbReference type="Proteomes" id="UP001172101"/>
    </source>
</evidence>
<dbReference type="RefSeq" id="XP_060295555.1">
    <property type="nucleotide sequence ID" value="XM_060445297.1"/>
</dbReference>
<reference evidence="1" key="1">
    <citation type="submission" date="2023-06" db="EMBL/GenBank/DDBJ databases">
        <title>Genome-scale phylogeny and comparative genomics of the fungal order Sordariales.</title>
        <authorList>
            <consortium name="Lawrence Berkeley National Laboratory"/>
            <person name="Hensen N."/>
            <person name="Bonometti L."/>
            <person name="Westerberg I."/>
            <person name="Brannstrom I.O."/>
            <person name="Guillou S."/>
            <person name="Cros-Aarteil S."/>
            <person name="Calhoun S."/>
            <person name="Haridas S."/>
            <person name="Kuo A."/>
            <person name="Mondo S."/>
            <person name="Pangilinan J."/>
            <person name="Riley R."/>
            <person name="LaButti K."/>
            <person name="Andreopoulos B."/>
            <person name="Lipzen A."/>
            <person name="Chen C."/>
            <person name="Yanf M."/>
            <person name="Daum C."/>
            <person name="Ng V."/>
            <person name="Clum A."/>
            <person name="Steindorff A."/>
            <person name="Ohm R."/>
            <person name="Martin F."/>
            <person name="Silar P."/>
            <person name="Natvig D."/>
            <person name="Lalanne C."/>
            <person name="Gautier V."/>
            <person name="Ament-velasquez S.L."/>
            <person name="Kruys A."/>
            <person name="Hutchinson M.I."/>
            <person name="Powell A.J."/>
            <person name="Barry K."/>
            <person name="Miller A.N."/>
            <person name="Grigoriev I.V."/>
            <person name="Debuchy R."/>
            <person name="Gladieux P."/>
            <person name="Thoren M.H."/>
            <person name="Johannesson H."/>
        </authorList>
    </citation>
    <scope>NUCLEOTIDE SEQUENCE</scope>
    <source>
        <strain evidence="1">SMH2392-1A</strain>
    </source>
</reference>
<name>A0AA40AJ42_9PEZI</name>
<dbReference type="AlphaFoldDB" id="A0AA40AJ42"/>
<dbReference type="GeneID" id="85328567"/>
<protein>
    <submittedName>
        <fullName evidence="1">Uncharacterized protein</fullName>
    </submittedName>
</protein>
<comment type="caution">
    <text evidence="1">The sequence shown here is derived from an EMBL/GenBank/DDBJ whole genome shotgun (WGS) entry which is preliminary data.</text>
</comment>
<dbReference type="EMBL" id="JAUIRO010000004">
    <property type="protein sequence ID" value="KAK0716762.1"/>
    <property type="molecule type" value="Genomic_DNA"/>
</dbReference>
<evidence type="ECO:0000313" key="1">
    <source>
        <dbReference type="EMBL" id="KAK0716762.1"/>
    </source>
</evidence>
<keyword evidence="2" id="KW-1185">Reference proteome</keyword>
<accession>A0AA40AJ42</accession>
<proteinExistence type="predicted"/>
<sequence>MYGVLFPPLAPVVPDEKSDGAEDGIHAKLFASQRMSMLPTLKRPHGPLLIKTVAIPFTLVESLTTAPLYYNWRRYRWALVVCRASSPECDFYEATRCRDGPTEEANPFGRDARTPTRRRLADIPHDAEWADLAAVEATRENKDVITGIVEQSELFGFSSDLAYVWSLAIHLVGRGVVTSENEYWRWAADVRTLGMEISLDYSPFGKTRTPKVEASLRAEKVTVPKLRSAMRSRK</sequence>
<dbReference type="Proteomes" id="UP001172101">
    <property type="component" value="Unassembled WGS sequence"/>
</dbReference>
<organism evidence="1 2">
    <name type="scientific">Lasiosphaeria miniovina</name>
    <dbReference type="NCBI Taxonomy" id="1954250"/>
    <lineage>
        <taxon>Eukaryota</taxon>
        <taxon>Fungi</taxon>
        <taxon>Dikarya</taxon>
        <taxon>Ascomycota</taxon>
        <taxon>Pezizomycotina</taxon>
        <taxon>Sordariomycetes</taxon>
        <taxon>Sordariomycetidae</taxon>
        <taxon>Sordariales</taxon>
        <taxon>Lasiosphaeriaceae</taxon>
        <taxon>Lasiosphaeria</taxon>
    </lineage>
</organism>
<gene>
    <name evidence="1" type="ORF">B0T26DRAFT_750906</name>
</gene>